<reference evidence="8 9" key="1">
    <citation type="journal article" date="2020" name="Biotechnol. Biofuels">
        <title>New insights from the biogas microbiome by comprehensive genome-resolved metagenomics of nearly 1600 species originating from multiple anaerobic digesters.</title>
        <authorList>
            <person name="Campanaro S."/>
            <person name="Treu L."/>
            <person name="Rodriguez-R L.M."/>
            <person name="Kovalovszki A."/>
            <person name="Ziels R.M."/>
            <person name="Maus I."/>
            <person name="Zhu X."/>
            <person name="Kougias P.G."/>
            <person name="Basile A."/>
            <person name="Luo G."/>
            <person name="Schluter A."/>
            <person name="Konstantinidis K.T."/>
            <person name="Angelidaki I."/>
        </authorList>
    </citation>
    <scope>NUCLEOTIDE SEQUENCE [LARGE SCALE GENOMIC DNA]</scope>
    <source>
        <strain evidence="8">AS15tlH2ME_198</strain>
    </source>
</reference>
<comment type="caution">
    <text evidence="8">The sequence shown here is derived from an EMBL/GenBank/DDBJ whole genome shotgun (WGS) entry which is preliminary data.</text>
</comment>
<dbReference type="AlphaFoldDB" id="A0A7X6PNF8"/>
<evidence type="ECO:0000313" key="8">
    <source>
        <dbReference type="EMBL" id="NLA56183.1"/>
    </source>
</evidence>
<feature type="transmembrane region" description="Helical" evidence="7">
    <location>
        <begin position="37"/>
        <end position="60"/>
    </location>
</feature>
<comment type="subcellular location">
    <subcellularLocation>
        <location evidence="1">Cell membrane</location>
        <topology evidence="1">Multi-pass membrane protein</topology>
    </subcellularLocation>
</comment>
<sequence>MSIILAGLVLGLSLIIAVGPQNIFLLKSGIRREHITAVILTCVASDILLIGAGTAGVGVLVDSAPLLLEILRWGGVAYLLWFAWQNFRDAAHPGAITVAETRPETPVAEPEPLAPESTGGSAVLTRPRPVVSAVRRPAWLGAVGTTLALTWLNPLAYVDVVVMVGGIANQYGEDGRWLFALGAFLAAVIWFPTIGYGAALLRRPLSRPTVWRWLNTGIGVIMVGLALKLVLM</sequence>
<dbReference type="GO" id="GO:0005886">
    <property type="term" value="C:plasma membrane"/>
    <property type="evidence" value="ECO:0007669"/>
    <property type="project" value="UniProtKB-SubCell"/>
</dbReference>
<evidence type="ECO:0000256" key="4">
    <source>
        <dbReference type="ARBA" id="ARBA00022989"/>
    </source>
</evidence>
<evidence type="ECO:0000256" key="7">
    <source>
        <dbReference type="SAM" id="Phobius"/>
    </source>
</evidence>
<feature type="transmembrane region" description="Helical" evidence="7">
    <location>
        <begin position="213"/>
        <end position="231"/>
    </location>
</feature>
<organism evidence="8 9">
    <name type="scientific">Corynebacterium humireducens</name>
    <dbReference type="NCBI Taxonomy" id="1223514"/>
    <lineage>
        <taxon>Bacteria</taxon>
        <taxon>Bacillati</taxon>
        <taxon>Actinomycetota</taxon>
        <taxon>Actinomycetes</taxon>
        <taxon>Mycobacteriales</taxon>
        <taxon>Corynebacteriaceae</taxon>
        <taxon>Corynebacterium</taxon>
    </lineage>
</organism>
<dbReference type="InterPro" id="IPR001123">
    <property type="entry name" value="LeuE-type"/>
</dbReference>
<keyword evidence="4 7" id="KW-1133">Transmembrane helix</keyword>
<evidence type="ECO:0000256" key="3">
    <source>
        <dbReference type="ARBA" id="ARBA00022692"/>
    </source>
</evidence>
<dbReference type="GO" id="GO:0015171">
    <property type="term" value="F:amino acid transmembrane transporter activity"/>
    <property type="evidence" value="ECO:0007669"/>
    <property type="project" value="TreeGrafter"/>
</dbReference>
<proteinExistence type="predicted"/>
<name>A0A7X6PNF8_9CORY</name>
<dbReference type="PANTHER" id="PTHR30086:SF20">
    <property type="entry name" value="ARGININE EXPORTER PROTEIN ARGO-RELATED"/>
    <property type="match status" value="1"/>
</dbReference>
<feature type="transmembrane region" description="Helical" evidence="7">
    <location>
        <begin position="6"/>
        <end position="25"/>
    </location>
</feature>
<dbReference type="Pfam" id="PF01810">
    <property type="entry name" value="LysE"/>
    <property type="match status" value="1"/>
</dbReference>
<gene>
    <name evidence="8" type="ORF">GX859_07795</name>
</gene>
<evidence type="ECO:0000313" key="9">
    <source>
        <dbReference type="Proteomes" id="UP000557899"/>
    </source>
</evidence>
<keyword evidence="2" id="KW-1003">Cell membrane</keyword>
<keyword evidence="3 7" id="KW-0812">Transmembrane</keyword>
<dbReference type="EMBL" id="JAAZHI010000160">
    <property type="protein sequence ID" value="NLA56183.1"/>
    <property type="molecule type" value="Genomic_DNA"/>
</dbReference>
<accession>A0A7X6PNF8</accession>
<feature type="region of interest" description="Disordered" evidence="6">
    <location>
        <begin position="102"/>
        <end position="123"/>
    </location>
</feature>
<dbReference type="PANTHER" id="PTHR30086">
    <property type="entry name" value="ARGININE EXPORTER PROTEIN ARGO"/>
    <property type="match status" value="1"/>
</dbReference>
<evidence type="ECO:0000256" key="6">
    <source>
        <dbReference type="SAM" id="MobiDB-lite"/>
    </source>
</evidence>
<protein>
    <submittedName>
        <fullName evidence="8">Amino acid transporter</fullName>
    </submittedName>
</protein>
<feature type="transmembrane region" description="Helical" evidence="7">
    <location>
        <begin position="138"/>
        <end position="157"/>
    </location>
</feature>
<evidence type="ECO:0000256" key="2">
    <source>
        <dbReference type="ARBA" id="ARBA00022475"/>
    </source>
</evidence>
<evidence type="ECO:0000256" key="5">
    <source>
        <dbReference type="ARBA" id="ARBA00023136"/>
    </source>
</evidence>
<evidence type="ECO:0000256" key="1">
    <source>
        <dbReference type="ARBA" id="ARBA00004651"/>
    </source>
</evidence>
<feature type="transmembrane region" description="Helical" evidence="7">
    <location>
        <begin position="177"/>
        <end position="201"/>
    </location>
</feature>
<keyword evidence="5 7" id="KW-0472">Membrane</keyword>
<dbReference type="Proteomes" id="UP000557899">
    <property type="component" value="Unassembled WGS sequence"/>
</dbReference>